<dbReference type="CDD" id="cd11669">
    <property type="entry name" value="TTHB210-like"/>
    <property type="match status" value="1"/>
</dbReference>
<evidence type="ECO:0000313" key="1">
    <source>
        <dbReference type="EMBL" id="GGN89770.1"/>
    </source>
</evidence>
<dbReference type="InterPro" id="IPR033786">
    <property type="entry name" value="TTHB210-like"/>
</dbReference>
<dbReference type="PROSITE" id="PS51318">
    <property type="entry name" value="TAT"/>
    <property type="match status" value="1"/>
</dbReference>
<reference evidence="1" key="2">
    <citation type="submission" date="2020-09" db="EMBL/GenBank/DDBJ databases">
        <authorList>
            <person name="Sun Q."/>
            <person name="Ohkuma M."/>
        </authorList>
    </citation>
    <scope>NUCLEOTIDE SEQUENCE</scope>
    <source>
        <strain evidence="1">JCM 17820</strain>
    </source>
</reference>
<dbReference type="RefSeq" id="WP_188995292.1">
    <property type="nucleotide sequence ID" value="NZ_BMOU01000001.1"/>
</dbReference>
<name>A0A830GI74_9EURY</name>
<sequence length="292" mass="31776">MPDQQPETGLTRRDALKRGVATSAVLAGGVIAGGRAFSARTAAHPKPQNHEMVWGDDIDFLDGVVQTYATTNPQGNLSSLGVYMDADALAAFDEDALDAHLALPASVETHQFTFVGFHYNPEGHPPPDVYTVPHYDFHFYTVPEEMVETIVTGPATFDIPDAQMPTDYQRLPVIDADGDGEPDTPLVEGEMGEHLVDTTGAEFRPDGSFTHTNIYGAYDTDGDGTGQLTFVEPMVTTEFIDGLDEEQVVQMKTPEVYPVADVYPTTYVMQPGGRDDLYVSIEAFTEFDGADE</sequence>
<dbReference type="AlphaFoldDB" id="A0A830GI74"/>
<organism evidence="1 2">
    <name type="scientific">Haloarcula pellucida</name>
    <dbReference type="NCBI Taxonomy" id="1427151"/>
    <lineage>
        <taxon>Archaea</taxon>
        <taxon>Methanobacteriati</taxon>
        <taxon>Methanobacteriota</taxon>
        <taxon>Stenosarchaea group</taxon>
        <taxon>Halobacteria</taxon>
        <taxon>Halobacteriales</taxon>
        <taxon>Haloarculaceae</taxon>
        <taxon>Haloarcula</taxon>
    </lineage>
</organism>
<reference evidence="1" key="1">
    <citation type="journal article" date="2014" name="Int. J. Syst. Evol. Microbiol.">
        <title>Complete genome sequence of Corynebacterium casei LMG S-19264T (=DSM 44701T), isolated from a smear-ripened cheese.</title>
        <authorList>
            <consortium name="US DOE Joint Genome Institute (JGI-PGF)"/>
            <person name="Walter F."/>
            <person name="Albersmeier A."/>
            <person name="Kalinowski J."/>
            <person name="Ruckert C."/>
        </authorList>
    </citation>
    <scope>NUCLEOTIDE SEQUENCE</scope>
    <source>
        <strain evidence="1">JCM 17820</strain>
    </source>
</reference>
<dbReference type="Proteomes" id="UP000605784">
    <property type="component" value="Unassembled WGS sequence"/>
</dbReference>
<comment type="caution">
    <text evidence="1">The sequence shown here is derived from an EMBL/GenBank/DDBJ whole genome shotgun (WGS) entry which is preliminary data.</text>
</comment>
<evidence type="ECO:0000313" key="2">
    <source>
        <dbReference type="Proteomes" id="UP000605784"/>
    </source>
</evidence>
<proteinExistence type="predicted"/>
<evidence type="ECO:0008006" key="3">
    <source>
        <dbReference type="Google" id="ProtNLM"/>
    </source>
</evidence>
<dbReference type="InterPro" id="IPR006311">
    <property type="entry name" value="TAT_signal"/>
</dbReference>
<keyword evidence="2" id="KW-1185">Reference proteome</keyword>
<dbReference type="EMBL" id="BMOU01000001">
    <property type="protein sequence ID" value="GGN89770.1"/>
    <property type="molecule type" value="Genomic_DNA"/>
</dbReference>
<accession>A0A830GI74</accession>
<gene>
    <name evidence="1" type="ORF">GCM10009030_10860</name>
</gene>
<protein>
    <recommendedName>
        <fullName evidence="3">DUF5602 domain-containing protein</fullName>
    </recommendedName>
</protein>